<gene>
    <name evidence="2" type="ORF">GII30_11150</name>
</gene>
<reference evidence="2" key="1">
    <citation type="journal article" date="2021" name="Nat. Microbiol.">
        <title>Cocultivation of an ultrasmall environmental parasitic bacterium with lytic ability against bacteria associated with wastewater foams.</title>
        <authorList>
            <person name="Batinovic S."/>
            <person name="Rose J.J.A."/>
            <person name="Ratcliffe J."/>
            <person name="Seviour R.J."/>
            <person name="Petrovski S."/>
        </authorList>
    </citation>
    <scope>NUCLEOTIDE SEQUENCE</scope>
    <source>
        <strain evidence="2">CON44</strain>
    </source>
</reference>
<evidence type="ECO:0000259" key="1">
    <source>
        <dbReference type="Pfam" id="PF01814"/>
    </source>
</evidence>
<name>A0A857M0G2_9ACTN</name>
<organism evidence="2">
    <name type="scientific">Gordonia amarae</name>
    <dbReference type="NCBI Taxonomy" id="36821"/>
    <lineage>
        <taxon>Bacteria</taxon>
        <taxon>Bacillati</taxon>
        <taxon>Actinomycetota</taxon>
        <taxon>Actinomycetes</taxon>
        <taxon>Mycobacteriales</taxon>
        <taxon>Gordoniaceae</taxon>
        <taxon>Gordonia</taxon>
    </lineage>
</organism>
<evidence type="ECO:0000313" key="2">
    <source>
        <dbReference type="EMBL" id="QHN41967.1"/>
    </source>
</evidence>
<dbReference type="AlphaFoldDB" id="A0A857M0G2"/>
<dbReference type="Pfam" id="PF01814">
    <property type="entry name" value="Hemerythrin"/>
    <property type="match status" value="1"/>
</dbReference>
<dbReference type="Gene3D" id="1.20.120.520">
    <property type="entry name" value="nmb1532 protein domain like"/>
    <property type="match status" value="1"/>
</dbReference>
<protein>
    <submittedName>
        <fullName evidence="2">Hemerythrin domain-containing protein</fullName>
    </submittedName>
</protein>
<proteinExistence type="predicted"/>
<sequence>MCQYCGCREMPLLRDYTAEHERAINLGGGAVRALDAGDTAKAQNLAERMAEELRTHWRGEEAGLFTQLLDEDDIFAEYIDPLVQEHRDLDAFMVSMDLSNPADQTRFRDEVSALHEHIAKEEDSLFPASVTTLSGDQWDAAIAAWYTAHPGATMLEA</sequence>
<accession>A0A857M0G2</accession>
<feature type="domain" description="Hemerythrin-like" evidence="1">
    <location>
        <begin position="16"/>
        <end position="128"/>
    </location>
</feature>
<dbReference type="EMBL" id="CP045810">
    <property type="protein sequence ID" value="QHN41967.1"/>
    <property type="molecule type" value="Genomic_DNA"/>
</dbReference>
<dbReference type="InterPro" id="IPR012312">
    <property type="entry name" value="Hemerythrin-like"/>
</dbReference>